<sequence>MASVSVGTGYSEWEEGAVSRIPYKMYFDESVYEQEQEKIYRGPLWHFLGMEAEVPQINDFKSTFVGETPVVLTRTETGGVAAWINRCAHRGAIVTRERRGNKESHQCVYHQWAFDSYGDLVGVPFRRGIAGKGGYPKDFNLKENGLTKLRVEAINGVVFATFDDSAPTLREFLGDSVCAMMNRICGKPLKLLGYHRQHLHGNWKLYLDNTRDPYHASLLHLFHATFGLYRSSQEGFSHVDGAEGMHSILCAKTGTDDSASNAEAYSNMRSFQPDTFTLQDPSILKGRKEFNDDISLTIMSVFPSLVVQQIANSLCLRQVIPSRNDETELIWHFFGYQDDDEEMDQIRLKQMNLAGPGGLISMEDGEAVELVNRAMRRDGDRCTVLEMGGRTAEGAEHLVTEGSIRSMWAAYRKVMGI</sequence>
<comment type="cofactor">
    <cofactor evidence="1">
        <name>Fe cation</name>
        <dbReference type="ChEBI" id="CHEBI:24875"/>
    </cofactor>
</comment>
<dbReference type="PRINTS" id="PR00090">
    <property type="entry name" value="RNGDIOXGNASE"/>
</dbReference>
<evidence type="ECO:0000313" key="10">
    <source>
        <dbReference type="EMBL" id="ASW03932.1"/>
    </source>
</evidence>
<comment type="similarity">
    <text evidence="2">Belongs to the bacterial ring-hydroxylating dioxygenase alpha subunit family.</text>
</comment>
<dbReference type="OrthoDB" id="9790995at2"/>
<protein>
    <submittedName>
        <fullName evidence="10">Rieske (2Fe-2S) protein</fullName>
    </submittedName>
</protein>
<keyword evidence="7" id="KW-0411">Iron-sulfur</keyword>
<dbReference type="SUPFAM" id="SSF55961">
    <property type="entry name" value="Bet v1-like"/>
    <property type="match status" value="1"/>
</dbReference>
<dbReference type="InterPro" id="IPR001663">
    <property type="entry name" value="Rng_hydr_dOase-A"/>
</dbReference>
<evidence type="ECO:0000256" key="3">
    <source>
        <dbReference type="ARBA" id="ARBA00022714"/>
    </source>
</evidence>
<dbReference type="InterPro" id="IPR043264">
    <property type="entry name" value="AhdA1c-like_alpha_C"/>
</dbReference>
<dbReference type="RefSeq" id="WP_095423679.1">
    <property type="nucleotide sequence ID" value="NZ_CP022992.1"/>
</dbReference>
<keyword evidence="5" id="KW-0560">Oxidoreductase</keyword>
<evidence type="ECO:0000256" key="8">
    <source>
        <dbReference type="ARBA" id="ARBA00023027"/>
    </source>
</evidence>
<dbReference type="AlphaFoldDB" id="A0A248VZH1"/>
<dbReference type="PANTHER" id="PTHR43756:SF5">
    <property type="entry name" value="CHOLINE MONOOXYGENASE, CHLOROPLASTIC"/>
    <property type="match status" value="1"/>
</dbReference>
<dbReference type="InterPro" id="IPR017941">
    <property type="entry name" value="Rieske_2Fe-2S"/>
</dbReference>
<name>A0A248VZH1_9BURK</name>
<dbReference type="Pfam" id="PF00355">
    <property type="entry name" value="Rieske"/>
    <property type="match status" value="1"/>
</dbReference>
<dbReference type="GO" id="GO:0016491">
    <property type="term" value="F:oxidoreductase activity"/>
    <property type="evidence" value="ECO:0007669"/>
    <property type="project" value="UniProtKB-KW"/>
</dbReference>
<keyword evidence="6" id="KW-0408">Iron</keyword>
<geneLocation type="plasmid" evidence="10 11">
    <name>pBN2</name>
</geneLocation>
<evidence type="ECO:0000256" key="2">
    <source>
        <dbReference type="ARBA" id="ARBA00008751"/>
    </source>
</evidence>
<dbReference type="Proteomes" id="UP000215158">
    <property type="component" value="Plasmid pBN2"/>
</dbReference>
<dbReference type="InterPro" id="IPR036922">
    <property type="entry name" value="Rieske_2Fe-2S_sf"/>
</dbReference>
<dbReference type="PANTHER" id="PTHR43756">
    <property type="entry name" value="CHOLINE MONOOXYGENASE, CHLOROPLASTIC"/>
    <property type="match status" value="1"/>
</dbReference>
<proteinExistence type="inferred from homology"/>
<dbReference type="EMBL" id="CP022992">
    <property type="protein sequence ID" value="ASW03932.1"/>
    <property type="molecule type" value="Genomic_DNA"/>
</dbReference>
<keyword evidence="8" id="KW-0520">NAD</keyword>
<evidence type="ECO:0000313" key="11">
    <source>
        <dbReference type="Proteomes" id="UP000215158"/>
    </source>
</evidence>
<organism evidence="10 11">
    <name type="scientific">Paraburkholderia aromaticivorans</name>
    <dbReference type="NCBI Taxonomy" id="2026199"/>
    <lineage>
        <taxon>Bacteria</taxon>
        <taxon>Pseudomonadati</taxon>
        <taxon>Pseudomonadota</taxon>
        <taxon>Betaproteobacteria</taxon>
        <taxon>Burkholderiales</taxon>
        <taxon>Burkholderiaceae</taxon>
        <taxon>Paraburkholderia</taxon>
    </lineage>
</organism>
<reference evidence="10 11" key="1">
    <citation type="submission" date="2017-08" db="EMBL/GenBank/DDBJ databases">
        <title>Identification and genetic characteristics of simultaneous BTEX- and naphthalene-degrading Paraburkholderia sp. BN5 isolated from petroleum-contaminated soil.</title>
        <authorList>
            <person name="Lee Y."/>
            <person name="Jeon C.O."/>
        </authorList>
    </citation>
    <scope>NUCLEOTIDE SEQUENCE [LARGE SCALE GENOMIC DNA]</scope>
    <source>
        <strain evidence="10 11">BN5</strain>
        <plasmid evidence="10 11">pBN2</plasmid>
    </source>
</reference>
<dbReference type="InterPro" id="IPR015881">
    <property type="entry name" value="ARHD_Rieske_2Fe_2S"/>
</dbReference>
<dbReference type="InterPro" id="IPR015879">
    <property type="entry name" value="Ring_hydroxy_dOase_asu_C_dom"/>
</dbReference>
<feature type="domain" description="Rieske" evidence="9">
    <location>
        <begin position="45"/>
        <end position="130"/>
    </location>
</feature>
<evidence type="ECO:0000256" key="6">
    <source>
        <dbReference type="ARBA" id="ARBA00023004"/>
    </source>
</evidence>
<gene>
    <name evidence="10" type="ORF">CJU94_37845</name>
</gene>
<keyword evidence="3" id="KW-0001">2Fe-2S</keyword>
<evidence type="ECO:0000259" key="9">
    <source>
        <dbReference type="PROSITE" id="PS51296"/>
    </source>
</evidence>
<dbReference type="Pfam" id="PF00848">
    <property type="entry name" value="Ring_hydroxyl_A"/>
    <property type="match status" value="1"/>
</dbReference>
<dbReference type="CDD" id="cd08880">
    <property type="entry name" value="RHO_alpha_C_ahdA1c-like"/>
    <property type="match status" value="1"/>
</dbReference>
<evidence type="ECO:0000256" key="1">
    <source>
        <dbReference type="ARBA" id="ARBA00001962"/>
    </source>
</evidence>
<dbReference type="Gene3D" id="3.90.380.10">
    <property type="entry name" value="Naphthalene 1,2-dioxygenase Alpha Subunit, Chain A, domain 1"/>
    <property type="match status" value="1"/>
</dbReference>
<dbReference type="SUPFAM" id="SSF50022">
    <property type="entry name" value="ISP domain"/>
    <property type="match status" value="1"/>
</dbReference>
<dbReference type="GO" id="GO:0005506">
    <property type="term" value="F:iron ion binding"/>
    <property type="evidence" value="ECO:0007669"/>
    <property type="project" value="InterPro"/>
</dbReference>
<dbReference type="GO" id="GO:0051537">
    <property type="term" value="F:2 iron, 2 sulfur cluster binding"/>
    <property type="evidence" value="ECO:0007669"/>
    <property type="project" value="UniProtKB-KW"/>
</dbReference>
<dbReference type="KEGG" id="parb:CJU94_37845"/>
<dbReference type="PROSITE" id="PS00570">
    <property type="entry name" value="RING_HYDROXYL_ALPHA"/>
    <property type="match status" value="1"/>
</dbReference>
<evidence type="ECO:0000256" key="4">
    <source>
        <dbReference type="ARBA" id="ARBA00022723"/>
    </source>
</evidence>
<evidence type="ECO:0000256" key="5">
    <source>
        <dbReference type="ARBA" id="ARBA00023002"/>
    </source>
</evidence>
<evidence type="ECO:0000256" key="7">
    <source>
        <dbReference type="ARBA" id="ARBA00023014"/>
    </source>
</evidence>
<keyword evidence="10" id="KW-0614">Plasmid</keyword>
<accession>A0A248VZH1</accession>
<dbReference type="PROSITE" id="PS51296">
    <property type="entry name" value="RIESKE"/>
    <property type="match status" value="1"/>
</dbReference>
<keyword evidence="11" id="KW-1185">Reference proteome</keyword>
<dbReference type="Gene3D" id="2.102.10.10">
    <property type="entry name" value="Rieske [2Fe-2S] iron-sulphur domain"/>
    <property type="match status" value="1"/>
</dbReference>
<keyword evidence="4" id="KW-0479">Metal-binding</keyword>